<comment type="caution">
    <text evidence="2">The sequence shown here is derived from an EMBL/GenBank/DDBJ whole genome shotgun (WGS) entry which is preliminary data.</text>
</comment>
<dbReference type="InterPro" id="IPR012902">
    <property type="entry name" value="N_methyl_site"/>
</dbReference>
<proteinExistence type="predicted"/>
<keyword evidence="1" id="KW-1133">Transmembrane helix</keyword>
<protein>
    <submittedName>
        <fullName evidence="2">Type II secretion system protein</fullName>
    </submittedName>
</protein>
<evidence type="ECO:0000313" key="2">
    <source>
        <dbReference type="EMBL" id="HHE55095.1"/>
    </source>
</evidence>
<sequence length="80" mass="9149">MGHWKLNEQDLLKPGFLKPRLFNIQFNMWCPMKIRRSESGLTLIELVVALVLIGVIFPTFFSLAGMATVKATKFILLQRA</sequence>
<organism evidence="2">
    <name type="scientific">Caldithrix abyssi</name>
    <dbReference type="NCBI Taxonomy" id="187145"/>
    <lineage>
        <taxon>Bacteria</taxon>
        <taxon>Pseudomonadati</taxon>
        <taxon>Calditrichota</taxon>
        <taxon>Calditrichia</taxon>
        <taxon>Calditrichales</taxon>
        <taxon>Calditrichaceae</taxon>
        <taxon>Caldithrix</taxon>
    </lineage>
</organism>
<keyword evidence="1" id="KW-0472">Membrane</keyword>
<dbReference type="AlphaFoldDB" id="A0A7V5H3G9"/>
<evidence type="ECO:0000256" key="1">
    <source>
        <dbReference type="SAM" id="Phobius"/>
    </source>
</evidence>
<dbReference type="Proteomes" id="UP000886111">
    <property type="component" value="Unassembled WGS sequence"/>
</dbReference>
<accession>A0A7V5H3G9</accession>
<reference evidence="2" key="1">
    <citation type="journal article" date="2020" name="mSystems">
        <title>Genome- and Community-Level Interaction Insights into Carbon Utilization and Element Cycling Functions of Hydrothermarchaeota in Hydrothermal Sediment.</title>
        <authorList>
            <person name="Zhou Z."/>
            <person name="Liu Y."/>
            <person name="Xu W."/>
            <person name="Pan J."/>
            <person name="Luo Z.H."/>
            <person name="Li M."/>
        </authorList>
    </citation>
    <scope>NUCLEOTIDE SEQUENCE [LARGE SCALE GENOMIC DNA]</scope>
    <source>
        <strain evidence="2">HyVt-76</strain>
    </source>
</reference>
<keyword evidence="1" id="KW-0812">Transmembrane</keyword>
<gene>
    <name evidence="2" type="ORF">ENL21_04885</name>
</gene>
<dbReference type="Pfam" id="PF07963">
    <property type="entry name" value="N_methyl"/>
    <property type="match status" value="1"/>
</dbReference>
<dbReference type="EMBL" id="DRTD01000362">
    <property type="protein sequence ID" value="HHE55095.1"/>
    <property type="molecule type" value="Genomic_DNA"/>
</dbReference>
<feature type="non-terminal residue" evidence="2">
    <location>
        <position position="80"/>
    </location>
</feature>
<dbReference type="NCBIfam" id="TIGR02532">
    <property type="entry name" value="IV_pilin_GFxxxE"/>
    <property type="match status" value="1"/>
</dbReference>
<feature type="transmembrane region" description="Helical" evidence="1">
    <location>
        <begin position="46"/>
        <end position="69"/>
    </location>
</feature>
<name>A0A7V5H3G9_CALAY</name>